<keyword evidence="1" id="KW-0812">Transmembrane</keyword>
<sequence length="396" mass="44349">MDREAKDERPFRRHVFFVSGFDPRGPSPYYARFEKGVPLAAERHGMSLELSPRARVSNVVNRWTLSAERADGQTETTYDFLRWDDDIRRIWSGRKAPSLAAAAFFIVGDCWRRGFIQENFGIARALGLAVMLPPAALIVAALLSAVLGFGAWWLAGLLAGGLGEAAIIVQAAALAVVLGGLFVIWRWLDQSIGIWWLTRSFDFVRETAYGRFSRSEERSKAFVDQILAAVKADEADEIVLSCHSLGCLLLMRTVADALRADPAIGSEGPEVKVLFLGQSIAGYNAYDQDEGFKDDVRLVLSTDRLQVFDVTAGADPGTTCRMDMQTRLEPPQSPPRHIIERPAFHKSHTPERYKAIKADHQAYHFQYLEPTECGTEFDWFELLTRPRPIVTTRQEA</sequence>
<dbReference type="EMBL" id="JABFCX010000003">
    <property type="protein sequence ID" value="NNU16650.1"/>
    <property type="molecule type" value="Genomic_DNA"/>
</dbReference>
<keyword evidence="1" id="KW-1133">Transmembrane helix</keyword>
<reference evidence="2 3" key="1">
    <citation type="submission" date="2020-05" db="EMBL/GenBank/DDBJ databases">
        <title>Parvularcula mediterraneae sp. nov., isolated from polypropylene straw from shallow seawater of the seashore of Laganas in Zakynthos island, Greece.</title>
        <authorList>
            <person name="Szabo I."/>
            <person name="Al-Omari J."/>
            <person name="Rado J."/>
            <person name="Szerdahelyi G.S."/>
        </authorList>
    </citation>
    <scope>NUCLEOTIDE SEQUENCE [LARGE SCALE GENOMIC DNA]</scope>
    <source>
        <strain evidence="2 3">ZS-1/3</strain>
    </source>
</reference>
<keyword evidence="3" id="KW-1185">Reference proteome</keyword>
<comment type="caution">
    <text evidence="2">The sequence shown here is derived from an EMBL/GenBank/DDBJ whole genome shotgun (WGS) entry which is preliminary data.</text>
</comment>
<feature type="transmembrane region" description="Helical" evidence="1">
    <location>
        <begin position="122"/>
        <end position="155"/>
    </location>
</feature>
<protein>
    <recommendedName>
        <fullName evidence="4">Alpha/beta hydrolase</fullName>
    </recommendedName>
</protein>
<accession>A0A7Y3RN25</accession>
<organism evidence="2 3">
    <name type="scientific">Parvularcula mediterranea</name>
    <dbReference type="NCBI Taxonomy" id="2732508"/>
    <lineage>
        <taxon>Bacteria</taxon>
        <taxon>Pseudomonadati</taxon>
        <taxon>Pseudomonadota</taxon>
        <taxon>Alphaproteobacteria</taxon>
        <taxon>Parvularculales</taxon>
        <taxon>Parvularculaceae</taxon>
        <taxon>Parvularcula</taxon>
    </lineage>
</organism>
<dbReference type="Proteomes" id="UP000536835">
    <property type="component" value="Unassembled WGS sequence"/>
</dbReference>
<keyword evidence="1" id="KW-0472">Membrane</keyword>
<proteinExistence type="predicted"/>
<feature type="transmembrane region" description="Helical" evidence="1">
    <location>
        <begin position="167"/>
        <end position="188"/>
    </location>
</feature>
<evidence type="ECO:0000256" key="1">
    <source>
        <dbReference type="SAM" id="Phobius"/>
    </source>
</evidence>
<evidence type="ECO:0000313" key="3">
    <source>
        <dbReference type="Proteomes" id="UP000536835"/>
    </source>
</evidence>
<dbReference type="RefSeq" id="WP_173199312.1">
    <property type="nucleotide sequence ID" value="NZ_JABFCX010000003.1"/>
</dbReference>
<gene>
    <name evidence="2" type="ORF">HK107_09990</name>
</gene>
<dbReference type="AlphaFoldDB" id="A0A7Y3RN25"/>
<evidence type="ECO:0008006" key="4">
    <source>
        <dbReference type="Google" id="ProtNLM"/>
    </source>
</evidence>
<name>A0A7Y3RN25_9PROT</name>
<evidence type="ECO:0000313" key="2">
    <source>
        <dbReference type="EMBL" id="NNU16650.1"/>
    </source>
</evidence>